<name>A0A4Z0P9U2_9BACT</name>
<keyword evidence="4" id="KW-1185">Reference proteome</keyword>
<accession>A0A4Z0P9U2</accession>
<keyword evidence="1" id="KW-0732">Signal</keyword>
<evidence type="ECO:0000313" key="3">
    <source>
        <dbReference type="EMBL" id="TGE09395.1"/>
    </source>
</evidence>
<dbReference type="InterPro" id="IPR021908">
    <property type="entry name" value="YfbK_C"/>
</dbReference>
<dbReference type="InterPro" id="IPR002035">
    <property type="entry name" value="VWF_A"/>
</dbReference>
<feature type="domain" description="VWFA" evidence="2">
    <location>
        <begin position="165"/>
        <end position="344"/>
    </location>
</feature>
<dbReference type="Pfam" id="PF00092">
    <property type="entry name" value="VWA"/>
    <property type="match status" value="1"/>
</dbReference>
<dbReference type="CDD" id="cd01465">
    <property type="entry name" value="vWA_subgroup"/>
    <property type="match status" value="1"/>
</dbReference>
<dbReference type="SMART" id="SM00327">
    <property type="entry name" value="VWA"/>
    <property type="match status" value="1"/>
</dbReference>
<dbReference type="InterPro" id="IPR051266">
    <property type="entry name" value="CLCR"/>
</dbReference>
<evidence type="ECO:0000313" key="4">
    <source>
        <dbReference type="Proteomes" id="UP000298337"/>
    </source>
</evidence>
<dbReference type="Pfam" id="PF12450">
    <property type="entry name" value="vWF_A"/>
    <property type="match status" value="1"/>
</dbReference>
<dbReference type="AlphaFoldDB" id="A0A4Z0P9U2"/>
<proteinExistence type="predicted"/>
<dbReference type="SUPFAM" id="SSF53300">
    <property type="entry name" value="vWA-like"/>
    <property type="match status" value="1"/>
</dbReference>
<evidence type="ECO:0000259" key="2">
    <source>
        <dbReference type="PROSITE" id="PS50234"/>
    </source>
</evidence>
<dbReference type="EMBL" id="SRLA01000001">
    <property type="protein sequence ID" value="TGE09395.1"/>
    <property type="molecule type" value="Genomic_DNA"/>
</dbReference>
<reference evidence="3 4" key="1">
    <citation type="submission" date="2019-04" db="EMBL/GenBank/DDBJ databases">
        <authorList>
            <person name="Feng G."/>
            <person name="Zhang J."/>
            <person name="Zhu H."/>
        </authorList>
    </citation>
    <scope>NUCLEOTIDE SEQUENCE [LARGE SCALE GENOMIC DNA]</scope>
    <source>
        <strain evidence="3 4">92R-1</strain>
    </source>
</reference>
<sequence length="540" mass="58143">MPISRLLPLGLLAGSLLLPACTQQYSTEQATESLPAYDTAVASEVPAYDGASEPNREGYAAIAENHFQSVSQAPLSTFAIDTDPASYANVRRILTQNGQLPPPDAVRVEELINYFQYEYPQPATAGAPASLNAEVAACPWNPEHQLVLIGLQAREVPTRVLPPANLVFLLDVSGSMNDPDKLPLLKAGLTQLVREALRPQDHVSVVVYAGAAGVVLPPTAGSDTRQIVAALDELEAGGSTAGGEGLRLAYQVARQNFNKEGNNRVILCTDGDFNVGEQSQEALEELITHERQSGVFLSVLGVGEGNLQDATMELLADKGNGNYAYLDTEQEAHRVLVQQFSSTLFTLAKDVKLQVEFNPAQVSEYRLIGYENRALATEDFTDDRKDAGELGTGQQVTALYEIVPARTALMQAAAINKPGQTSAVGATNDELLFVKLRYQEPQGHTSRLLTLPVPAKAAPDIREASGNLKQAAAVAQFGLLLRRSAYRGTASYDNALSLAQSALGNREDALRQEFVELVRQAASLDASSARATPTEERRYR</sequence>
<feature type="chain" id="PRO_5021337147" evidence="1">
    <location>
        <begin position="21"/>
        <end position="540"/>
    </location>
</feature>
<dbReference type="RefSeq" id="WP_135430028.1">
    <property type="nucleotide sequence ID" value="NZ_SRLA01000001.1"/>
</dbReference>
<protein>
    <submittedName>
        <fullName evidence="3">VWA domain-containing protein</fullName>
    </submittedName>
</protein>
<organism evidence="3 4">
    <name type="scientific">Hymenobacter fodinae</name>
    <dbReference type="NCBI Taxonomy" id="2510796"/>
    <lineage>
        <taxon>Bacteria</taxon>
        <taxon>Pseudomonadati</taxon>
        <taxon>Bacteroidota</taxon>
        <taxon>Cytophagia</taxon>
        <taxon>Cytophagales</taxon>
        <taxon>Hymenobacteraceae</taxon>
        <taxon>Hymenobacter</taxon>
    </lineage>
</organism>
<evidence type="ECO:0000256" key="1">
    <source>
        <dbReference type="SAM" id="SignalP"/>
    </source>
</evidence>
<comment type="caution">
    <text evidence="3">The sequence shown here is derived from an EMBL/GenBank/DDBJ whole genome shotgun (WGS) entry which is preliminary data.</text>
</comment>
<dbReference type="Gene3D" id="3.40.50.410">
    <property type="entry name" value="von Willebrand factor, type A domain"/>
    <property type="match status" value="1"/>
</dbReference>
<dbReference type="InterPro" id="IPR022156">
    <property type="entry name" value="Uncharacterised_YfbK_N"/>
</dbReference>
<dbReference type="PROSITE" id="PS50234">
    <property type="entry name" value="VWFA"/>
    <property type="match status" value="1"/>
</dbReference>
<feature type="signal peptide" evidence="1">
    <location>
        <begin position="1"/>
        <end position="20"/>
    </location>
</feature>
<dbReference type="Pfam" id="PF12034">
    <property type="entry name" value="YfbK_C"/>
    <property type="match status" value="1"/>
</dbReference>
<dbReference type="OrthoDB" id="9805121at2"/>
<dbReference type="InterPro" id="IPR036465">
    <property type="entry name" value="vWFA_dom_sf"/>
</dbReference>
<gene>
    <name evidence="3" type="ORF">EU556_00750</name>
</gene>
<dbReference type="PANTHER" id="PTHR10579:SF43">
    <property type="entry name" value="ZINC FINGER (C3HC4-TYPE RING FINGER) FAMILY PROTEIN"/>
    <property type="match status" value="1"/>
</dbReference>
<dbReference type="PANTHER" id="PTHR10579">
    <property type="entry name" value="CALCIUM-ACTIVATED CHLORIDE CHANNEL REGULATOR"/>
    <property type="match status" value="1"/>
</dbReference>
<dbReference type="Proteomes" id="UP000298337">
    <property type="component" value="Unassembled WGS sequence"/>
</dbReference>